<feature type="site" description="Interaction with DNA" evidence="3">
    <location>
        <position position="575"/>
    </location>
</feature>
<evidence type="ECO:0000313" key="5">
    <source>
        <dbReference type="EMBL" id="OQE19320.1"/>
    </source>
</evidence>
<evidence type="ECO:0000256" key="2">
    <source>
        <dbReference type="PIRSR" id="PIRSR610347-2"/>
    </source>
</evidence>
<feature type="active site" description="Nucleophile" evidence="1">
    <location>
        <position position="307"/>
    </location>
</feature>
<dbReference type="InterPro" id="IPR010347">
    <property type="entry name" value="Tdp1"/>
</dbReference>
<gene>
    <name evidence="5" type="ORF">PENFLA_c019G04751</name>
</gene>
<feature type="region of interest" description="Disordered" evidence="4">
    <location>
        <begin position="611"/>
        <end position="630"/>
    </location>
</feature>
<dbReference type="GO" id="GO:0017005">
    <property type="term" value="F:3'-tyrosyl-DNA phosphodiesterase activity"/>
    <property type="evidence" value="ECO:0007669"/>
    <property type="project" value="TreeGrafter"/>
</dbReference>
<dbReference type="PANTHER" id="PTHR12415:SF4">
    <property type="entry name" value="TYROSYL-DNA PHOSPHODIESTERASE DOMAIN-CONTAINING PROTEIN"/>
    <property type="match status" value="1"/>
</dbReference>
<dbReference type="STRING" id="254877.A0A1V6T029"/>
<dbReference type="GO" id="GO:0005634">
    <property type="term" value="C:nucleus"/>
    <property type="evidence" value="ECO:0007669"/>
    <property type="project" value="InterPro"/>
</dbReference>
<evidence type="ECO:0008006" key="7">
    <source>
        <dbReference type="Google" id="ProtNLM"/>
    </source>
</evidence>
<evidence type="ECO:0000256" key="3">
    <source>
        <dbReference type="PIRSR" id="PIRSR610347-3"/>
    </source>
</evidence>
<reference evidence="6" key="1">
    <citation type="journal article" date="2017" name="Nat. Microbiol.">
        <title>Global analysis of biosynthetic gene clusters reveals vast potential of secondary metabolite production in Penicillium species.</title>
        <authorList>
            <person name="Nielsen J.C."/>
            <person name="Grijseels S."/>
            <person name="Prigent S."/>
            <person name="Ji B."/>
            <person name="Dainat J."/>
            <person name="Nielsen K.F."/>
            <person name="Frisvad J.C."/>
            <person name="Workman M."/>
            <person name="Nielsen J."/>
        </authorList>
    </citation>
    <scope>NUCLEOTIDE SEQUENCE [LARGE SCALE GENOMIC DNA]</scope>
    <source>
        <strain evidence="6">IBT 14082</strain>
    </source>
</reference>
<dbReference type="AlphaFoldDB" id="A0A1V6T029"/>
<organism evidence="5 6">
    <name type="scientific">Penicillium flavigenum</name>
    <dbReference type="NCBI Taxonomy" id="254877"/>
    <lineage>
        <taxon>Eukaryota</taxon>
        <taxon>Fungi</taxon>
        <taxon>Dikarya</taxon>
        <taxon>Ascomycota</taxon>
        <taxon>Pezizomycotina</taxon>
        <taxon>Eurotiomycetes</taxon>
        <taxon>Eurotiomycetidae</taxon>
        <taxon>Eurotiales</taxon>
        <taxon>Aspergillaceae</taxon>
        <taxon>Penicillium</taxon>
    </lineage>
</organism>
<dbReference type="PANTHER" id="PTHR12415">
    <property type="entry name" value="TYROSYL-DNA PHOSPHODIESTERASE 1"/>
    <property type="match status" value="1"/>
</dbReference>
<feature type="compositionally biased region" description="Polar residues" evidence="4">
    <location>
        <begin position="27"/>
        <end position="46"/>
    </location>
</feature>
<accession>A0A1V6T029</accession>
<feature type="compositionally biased region" description="Basic and acidic residues" evidence="4">
    <location>
        <begin position="128"/>
        <end position="139"/>
    </location>
</feature>
<feature type="binding site" evidence="2">
    <location>
        <position position="309"/>
    </location>
    <ligand>
        <name>substrate</name>
    </ligand>
</feature>
<dbReference type="SUPFAM" id="SSF56024">
    <property type="entry name" value="Phospholipase D/nuclease"/>
    <property type="match status" value="2"/>
</dbReference>
<feature type="active site" description="Proton donor/acceptor" evidence="1">
    <location>
        <position position="550"/>
    </location>
</feature>
<feature type="region of interest" description="Disordered" evidence="4">
    <location>
        <begin position="128"/>
        <end position="177"/>
    </location>
</feature>
<name>A0A1V6T029_9EURO</name>
<dbReference type="GO" id="GO:0003697">
    <property type="term" value="F:single-stranded DNA binding"/>
    <property type="evidence" value="ECO:0007669"/>
    <property type="project" value="TreeGrafter"/>
</dbReference>
<sequence>MMEPLVDPDLTAAIEASRQDMHRQQNRHPSSQASQDNFVDLTNDSGNDSDIEEIFPKSKSVVSSESEDEHEHEQLQRALAMSMEPTNDETNLSENPQPAKHAIAPHEISASSAGSLLGMNRKQMEEERLARLAKRKAEDISSSPRAEGSGKAPRTQALPSRHSITPRNPFRSAPQASMARVRSRTEVCHQLASNAPNVNIQPTSRSVAQWPLGAVKKTHVAGFPRSGNEITIEEVIQRDDLELGVFSSFLWDMPWLYSKFNNSSTRILFIMQANDEETQKQYRQDVSNMPNFRLCFPPMEPQVFCMHSKLLLMFHPGYLRIAVPSANLTPTDWGEDRLMENTVFLIDLPRLEVPEVGKTPFYKELVYFLQASELHRNIVKKLDEFDFTETKRYAFVHTVGGSNTDGKWQRTGFSGLGRAIKTLGLETNAPVNVDYIASSLGNINTPFLRSIYLACKGDNALLDYELRTTNQRRKPSTEVLAHNQECLDHFRIYFPSDETARDVHPNAKDAIGTICFNPAWWSGANFPRDTLRDCVSERGVLMHNKLAFVHPSTPIEMPDNKECHGWAYVGSANLSESAWGRIVKDPKTKSLKMNCRNWECGVIVPIINEKKTGEKGKGPETHGTAPSAPLPVEVFKDTVPVPMRVPAAPLSEHRKPFFFGV</sequence>
<protein>
    <recommendedName>
        <fullName evidence="7">PLD phosphodiesterase domain-containing protein</fullName>
    </recommendedName>
</protein>
<comment type="caution">
    <text evidence="5">The sequence shown here is derived from an EMBL/GenBank/DDBJ whole genome shotgun (WGS) entry which is preliminary data.</text>
</comment>
<dbReference type="GO" id="GO:0006281">
    <property type="term" value="P:DNA repair"/>
    <property type="evidence" value="ECO:0007669"/>
    <property type="project" value="InterPro"/>
</dbReference>
<evidence type="ECO:0000313" key="6">
    <source>
        <dbReference type="Proteomes" id="UP000191342"/>
    </source>
</evidence>
<feature type="compositionally biased region" description="Polar residues" evidence="4">
    <location>
        <begin position="84"/>
        <end position="96"/>
    </location>
</feature>
<proteinExistence type="predicted"/>
<dbReference type="OrthoDB" id="47785at2759"/>
<feature type="region of interest" description="Disordered" evidence="4">
    <location>
        <begin position="1"/>
        <end position="97"/>
    </location>
</feature>
<dbReference type="Proteomes" id="UP000191342">
    <property type="component" value="Unassembled WGS sequence"/>
</dbReference>
<keyword evidence="6" id="KW-1185">Reference proteome</keyword>
<dbReference type="GO" id="GO:0003690">
    <property type="term" value="F:double-stranded DNA binding"/>
    <property type="evidence" value="ECO:0007669"/>
    <property type="project" value="TreeGrafter"/>
</dbReference>
<dbReference type="CDD" id="cd09122">
    <property type="entry name" value="PLDc_Tdp1_1"/>
    <property type="match status" value="1"/>
</dbReference>
<dbReference type="Gene3D" id="3.30.870.10">
    <property type="entry name" value="Endonuclease Chain A"/>
    <property type="match status" value="2"/>
</dbReference>
<evidence type="ECO:0000256" key="4">
    <source>
        <dbReference type="SAM" id="MobiDB-lite"/>
    </source>
</evidence>
<evidence type="ECO:0000256" key="1">
    <source>
        <dbReference type="PIRSR" id="PIRSR610347-1"/>
    </source>
</evidence>
<feature type="compositionally biased region" description="Basic and acidic residues" evidence="4">
    <location>
        <begin position="611"/>
        <end position="620"/>
    </location>
</feature>
<dbReference type="Pfam" id="PF06087">
    <property type="entry name" value="Tyr-DNA_phospho"/>
    <property type="match status" value="1"/>
</dbReference>
<dbReference type="EMBL" id="MLQL01000019">
    <property type="protein sequence ID" value="OQE19320.1"/>
    <property type="molecule type" value="Genomic_DNA"/>
</dbReference>